<feature type="compositionally biased region" description="Basic residues" evidence="1">
    <location>
        <begin position="31"/>
        <end position="43"/>
    </location>
</feature>
<dbReference type="Proteomes" id="UP001280581">
    <property type="component" value="Unassembled WGS sequence"/>
</dbReference>
<reference evidence="2 3" key="1">
    <citation type="submission" date="2021-02" db="EMBL/GenBank/DDBJ databases">
        <title>Genome assembly of Pseudopithomyces chartarum.</title>
        <authorList>
            <person name="Jauregui R."/>
            <person name="Singh J."/>
            <person name="Voisey C."/>
        </authorList>
    </citation>
    <scope>NUCLEOTIDE SEQUENCE [LARGE SCALE GENOMIC DNA]</scope>
    <source>
        <strain evidence="2 3">AGR01</strain>
    </source>
</reference>
<dbReference type="EMBL" id="WVTA01000011">
    <property type="protein sequence ID" value="KAK3203109.1"/>
    <property type="molecule type" value="Genomic_DNA"/>
</dbReference>
<organism evidence="2 3">
    <name type="scientific">Pseudopithomyces chartarum</name>
    <dbReference type="NCBI Taxonomy" id="1892770"/>
    <lineage>
        <taxon>Eukaryota</taxon>
        <taxon>Fungi</taxon>
        <taxon>Dikarya</taxon>
        <taxon>Ascomycota</taxon>
        <taxon>Pezizomycotina</taxon>
        <taxon>Dothideomycetes</taxon>
        <taxon>Pleosporomycetidae</taxon>
        <taxon>Pleosporales</taxon>
        <taxon>Massarineae</taxon>
        <taxon>Didymosphaeriaceae</taxon>
        <taxon>Pseudopithomyces</taxon>
    </lineage>
</organism>
<proteinExistence type="predicted"/>
<accession>A0AAN6LRD4</accession>
<protein>
    <submittedName>
        <fullName evidence="2">Uncharacterized protein</fullName>
    </submittedName>
</protein>
<evidence type="ECO:0000256" key="1">
    <source>
        <dbReference type="SAM" id="MobiDB-lite"/>
    </source>
</evidence>
<gene>
    <name evidence="2" type="ORF">GRF29_112g236875</name>
</gene>
<keyword evidence="3" id="KW-1185">Reference proteome</keyword>
<evidence type="ECO:0000313" key="3">
    <source>
        <dbReference type="Proteomes" id="UP001280581"/>
    </source>
</evidence>
<evidence type="ECO:0000313" key="2">
    <source>
        <dbReference type="EMBL" id="KAK3203109.1"/>
    </source>
</evidence>
<dbReference type="AlphaFoldDB" id="A0AAN6LRD4"/>
<sequence length="359" mass="39700">MTGKGKRITQGKKTATYLDTDPILDFPDHTPRKRMSTRDHIHRPTPWPHLHPRNRTHPFLCASIYLPPLTLINTKLHLHHIPQSLHPPPKYLLPLNLLHASLLREQKLQHTVLIVERTQGVGNNGCGERARGERAVGPGVVLGFGEGFFEFGGGGEAGGFFDELAAFGNGAAVVAHGGSCERLGWGLWVWVRWRGVDDTTHPHDTSIHIPNPHSNSLLRNSPLNHAIDIIPTNHLPPPPGVHALPPSTLDLRPDSQIDLLLLTPPPITSPKNIWFFWNTGYPTLPPYLKRTIRAYHRRFAPTWTIRVLDTAPDSPRHISKYLDTSDPTLFPLAFREGTLSGRGFGRALGCDGGGSGVTV</sequence>
<feature type="region of interest" description="Disordered" evidence="1">
    <location>
        <begin position="26"/>
        <end position="49"/>
    </location>
</feature>
<name>A0AAN6LRD4_9PLEO</name>
<comment type="caution">
    <text evidence="2">The sequence shown here is derived from an EMBL/GenBank/DDBJ whole genome shotgun (WGS) entry which is preliminary data.</text>
</comment>